<dbReference type="CDD" id="cd00609">
    <property type="entry name" value="AAT_like"/>
    <property type="match status" value="1"/>
</dbReference>
<sequence>MPNISEKIRLFSPSVIAHMSHLSEQFDAVNLSEGFPDFPPPQAITDKLAMIAAAGPHQYSPDSGAANFRQALVACRKQFTGQEIDAEKEIVVTCGGTEAIMTAVMTVADKGDKIIIFSPFYEAYGTDILLAGAEPLYVHLKRPDFSFDPDELENAFKQHPKAIILCNPSNPCGKVFTAEELTFIADLTKKYDTFAIVDEVYSHIVYEPAVYTYLSALPGMYERTIQCSSLSKTYSITGWRIGYIIASPDVIVAAKQIHVYLTISAPSPLQEAAIAGLQFGQEYYDELLSFYTRKRQILIDGLDRLQIPHNIPQGAFYLLLDIQDYGYESDVKFAEDLVEKIGVGAVPCSSFFDDHVQDYVRLHFAVKDETLYAALNRFEDMKKKLHL</sequence>
<comment type="cofactor">
    <cofactor evidence="1 6">
        <name>pyridoxal 5'-phosphate</name>
        <dbReference type="ChEBI" id="CHEBI:597326"/>
    </cofactor>
</comment>
<dbReference type="Proteomes" id="UP000017090">
    <property type="component" value="Unassembled WGS sequence"/>
</dbReference>
<dbReference type="InterPro" id="IPR004839">
    <property type="entry name" value="Aminotransferase_I/II_large"/>
</dbReference>
<keyword evidence="9" id="KW-1185">Reference proteome</keyword>
<dbReference type="GO" id="GO:0030170">
    <property type="term" value="F:pyridoxal phosphate binding"/>
    <property type="evidence" value="ECO:0007669"/>
    <property type="project" value="InterPro"/>
</dbReference>
<dbReference type="Gene3D" id="3.40.640.10">
    <property type="entry name" value="Type I PLP-dependent aspartate aminotransferase-like (Major domain)"/>
    <property type="match status" value="1"/>
</dbReference>
<dbReference type="PANTHER" id="PTHR43807">
    <property type="entry name" value="FI04487P"/>
    <property type="match status" value="1"/>
</dbReference>
<dbReference type="PANTHER" id="PTHR43807:SF20">
    <property type="entry name" value="FI04487P"/>
    <property type="match status" value="1"/>
</dbReference>
<dbReference type="InterPro" id="IPR051326">
    <property type="entry name" value="Kynurenine-oxoglutarate_AT"/>
</dbReference>
<gene>
    <name evidence="8" type="ORF">HMPREF1250_1862</name>
</gene>
<dbReference type="SUPFAM" id="SSF53383">
    <property type="entry name" value="PLP-dependent transferases"/>
    <property type="match status" value="1"/>
</dbReference>
<dbReference type="InterPro" id="IPR015424">
    <property type="entry name" value="PyrdxlP-dep_Trfase"/>
</dbReference>
<organism evidence="8 9">
    <name type="scientific">Megasphaera vaginalis</name>
    <name type="common">ex Srinivasan et al. 2021</name>
    <dbReference type="NCBI Taxonomy" id="1111454"/>
    <lineage>
        <taxon>Bacteria</taxon>
        <taxon>Bacillati</taxon>
        <taxon>Bacillota</taxon>
        <taxon>Negativicutes</taxon>
        <taxon>Veillonellales</taxon>
        <taxon>Veillonellaceae</taxon>
        <taxon>Megasphaera</taxon>
    </lineage>
</organism>
<dbReference type="Pfam" id="PF00155">
    <property type="entry name" value="Aminotran_1_2"/>
    <property type="match status" value="1"/>
</dbReference>
<dbReference type="FunFam" id="3.40.640.10:FF:000033">
    <property type="entry name" value="Aspartate aminotransferase"/>
    <property type="match status" value="1"/>
</dbReference>
<evidence type="ECO:0000313" key="8">
    <source>
        <dbReference type="EMBL" id="ERT58657.1"/>
    </source>
</evidence>
<dbReference type="eggNOG" id="COG0436">
    <property type="taxonomic scope" value="Bacteria"/>
</dbReference>
<dbReference type="GO" id="GO:0016212">
    <property type="term" value="F:kynurenine-oxoglutarate transaminase activity"/>
    <property type="evidence" value="ECO:0007669"/>
    <property type="project" value="TreeGrafter"/>
</dbReference>
<keyword evidence="3 6" id="KW-0032">Aminotransferase</keyword>
<keyword evidence="5" id="KW-0663">Pyridoxal phosphate</keyword>
<evidence type="ECO:0000256" key="5">
    <source>
        <dbReference type="ARBA" id="ARBA00022898"/>
    </source>
</evidence>
<evidence type="ECO:0000256" key="4">
    <source>
        <dbReference type="ARBA" id="ARBA00022679"/>
    </source>
</evidence>
<evidence type="ECO:0000313" key="9">
    <source>
        <dbReference type="Proteomes" id="UP000017090"/>
    </source>
</evidence>
<evidence type="ECO:0000256" key="3">
    <source>
        <dbReference type="ARBA" id="ARBA00022576"/>
    </source>
</evidence>
<dbReference type="GO" id="GO:0005737">
    <property type="term" value="C:cytoplasm"/>
    <property type="evidence" value="ECO:0007669"/>
    <property type="project" value="TreeGrafter"/>
</dbReference>
<dbReference type="EC" id="2.6.1.-" evidence="6"/>
<feature type="domain" description="Aminotransferase class I/classII large" evidence="7">
    <location>
        <begin position="28"/>
        <end position="377"/>
    </location>
</feature>
<evidence type="ECO:0000259" key="7">
    <source>
        <dbReference type="Pfam" id="PF00155"/>
    </source>
</evidence>
<dbReference type="InterPro" id="IPR015421">
    <property type="entry name" value="PyrdxlP-dep_Trfase_major"/>
</dbReference>
<accession>U7UGX5</accession>
<dbReference type="AlphaFoldDB" id="U7UGX5"/>
<dbReference type="InterPro" id="IPR004838">
    <property type="entry name" value="NHTrfase_class1_PyrdxlP-BS"/>
</dbReference>
<protein>
    <recommendedName>
        <fullName evidence="6">Aminotransferase</fullName>
        <ecNumber evidence="6">2.6.1.-</ecNumber>
    </recommendedName>
</protein>
<evidence type="ECO:0000256" key="2">
    <source>
        <dbReference type="ARBA" id="ARBA00007441"/>
    </source>
</evidence>
<dbReference type="STRING" id="1111454.HMPREF1250_1862"/>
<name>U7UGX5_9FIRM</name>
<evidence type="ECO:0000256" key="6">
    <source>
        <dbReference type="RuleBase" id="RU000481"/>
    </source>
</evidence>
<reference evidence="8 9" key="1">
    <citation type="submission" date="2013-09" db="EMBL/GenBank/DDBJ databases">
        <authorList>
            <person name="Durkin A.S."/>
            <person name="Haft D.R."/>
            <person name="McCorrison J."/>
            <person name="Torralba M."/>
            <person name="Gillis M."/>
            <person name="Haft D.H."/>
            <person name="Methe B."/>
            <person name="Sutton G."/>
            <person name="Nelson K.E."/>
        </authorList>
    </citation>
    <scope>NUCLEOTIDE SEQUENCE [LARGE SCALE GENOMIC DNA]</scope>
    <source>
        <strain evidence="8 9">BV3C16-1</strain>
    </source>
</reference>
<dbReference type="PRINTS" id="PR00753">
    <property type="entry name" value="ACCSYNTHASE"/>
</dbReference>
<proteinExistence type="inferred from homology"/>
<dbReference type="EMBL" id="AWXA01000041">
    <property type="protein sequence ID" value="ERT58657.1"/>
    <property type="molecule type" value="Genomic_DNA"/>
</dbReference>
<dbReference type="PATRIC" id="fig|1111454.3.peg.1530"/>
<dbReference type="RefSeq" id="WP_023053956.1">
    <property type="nucleotide sequence ID" value="NZ_AWXA01000041.1"/>
</dbReference>
<dbReference type="OrthoDB" id="9802872at2"/>
<comment type="similarity">
    <text evidence="2 6">Belongs to the class-I pyridoxal-phosphate-dependent aminotransferase family.</text>
</comment>
<dbReference type="InterPro" id="IPR015422">
    <property type="entry name" value="PyrdxlP-dep_Trfase_small"/>
</dbReference>
<dbReference type="Gene3D" id="3.90.1150.10">
    <property type="entry name" value="Aspartate Aminotransferase, domain 1"/>
    <property type="match status" value="1"/>
</dbReference>
<dbReference type="PROSITE" id="PS00105">
    <property type="entry name" value="AA_TRANSFER_CLASS_1"/>
    <property type="match status" value="1"/>
</dbReference>
<keyword evidence="4 6" id="KW-0808">Transferase</keyword>
<comment type="caution">
    <text evidence="8">The sequence shown here is derived from an EMBL/GenBank/DDBJ whole genome shotgun (WGS) entry which is preliminary data.</text>
</comment>
<evidence type="ECO:0000256" key="1">
    <source>
        <dbReference type="ARBA" id="ARBA00001933"/>
    </source>
</evidence>